<comment type="caution">
    <text evidence="7">The sequence shown here is derived from an EMBL/GenBank/DDBJ whole genome shotgun (WGS) entry which is preliminary data.</text>
</comment>
<dbReference type="InterPro" id="IPR042241">
    <property type="entry name" value="GCP_C_sf"/>
</dbReference>
<evidence type="ECO:0000256" key="2">
    <source>
        <dbReference type="ARBA" id="ARBA00010337"/>
    </source>
</evidence>
<evidence type="ECO:0000256" key="5">
    <source>
        <dbReference type="ARBA" id="ARBA00023212"/>
    </source>
</evidence>
<keyword evidence="5" id="KW-0206">Cytoskeleton</keyword>
<sequence>SNGDFRQRRRSCGWQEGSVSGADFWMCLDKCFMRQSPTQKEHPLQQNILQLLSCILHYCKLCRVAAPRAPTSDQLTTIHNTFTRSMRFVLQMIKRNGELFKALLVRLDYNGFYMIDSSMDM</sequence>
<comment type="similarity">
    <text evidence="2">Belongs to the TUBGCP family.</text>
</comment>
<feature type="domain" description="Gamma tubulin complex component C-terminal" evidence="6">
    <location>
        <begin position="27"/>
        <end position="113"/>
    </location>
</feature>
<feature type="non-terminal residue" evidence="7">
    <location>
        <position position="1"/>
    </location>
</feature>
<dbReference type="GO" id="GO:0005874">
    <property type="term" value="C:microtubule"/>
    <property type="evidence" value="ECO:0007669"/>
    <property type="project" value="UniProtKB-KW"/>
</dbReference>
<dbReference type="Gene3D" id="1.20.120.1900">
    <property type="entry name" value="Gamma-tubulin complex, C-terminal domain"/>
    <property type="match status" value="1"/>
</dbReference>
<keyword evidence="3" id="KW-0963">Cytoplasm</keyword>
<dbReference type="Pfam" id="PF04130">
    <property type="entry name" value="GCP_C_terminal"/>
    <property type="match status" value="1"/>
</dbReference>
<keyword evidence="8" id="KW-1185">Reference proteome</keyword>
<protein>
    <recommendedName>
        <fullName evidence="6">Gamma tubulin complex component C-terminal domain-containing protein</fullName>
    </recommendedName>
</protein>
<reference evidence="7 8" key="1">
    <citation type="journal article" date="2015" name="Genome Biol. Evol.">
        <title>Comparative Genomics of a Bacterivorous Green Alga Reveals Evolutionary Causalities and Consequences of Phago-Mixotrophic Mode of Nutrition.</title>
        <authorList>
            <person name="Burns J.A."/>
            <person name="Paasch A."/>
            <person name="Narechania A."/>
            <person name="Kim E."/>
        </authorList>
    </citation>
    <scope>NUCLEOTIDE SEQUENCE [LARGE SCALE GENOMIC DNA]</scope>
    <source>
        <strain evidence="7 8">PLY_AMNH</strain>
    </source>
</reference>
<dbReference type="AlphaFoldDB" id="A0AAE0ETS7"/>
<evidence type="ECO:0000313" key="8">
    <source>
        <dbReference type="Proteomes" id="UP001190700"/>
    </source>
</evidence>
<dbReference type="GO" id="GO:0043015">
    <property type="term" value="F:gamma-tubulin binding"/>
    <property type="evidence" value="ECO:0007669"/>
    <property type="project" value="InterPro"/>
</dbReference>
<dbReference type="InterPro" id="IPR040457">
    <property type="entry name" value="GCP_C"/>
</dbReference>
<evidence type="ECO:0000256" key="4">
    <source>
        <dbReference type="ARBA" id="ARBA00022701"/>
    </source>
</evidence>
<keyword evidence="4" id="KW-0493">Microtubule</keyword>
<dbReference type="Proteomes" id="UP001190700">
    <property type="component" value="Unassembled WGS sequence"/>
</dbReference>
<evidence type="ECO:0000256" key="1">
    <source>
        <dbReference type="ARBA" id="ARBA00004245"/>
    </source>
</evidence>
<organism evidence="7 8">
    <name type="scientific">Cymbomonas tetramitiformis</name>
    <dbReference type="NCBI Taxonomy" id="36881"/>
    <lineage>
        <taxon>Eukaryota</taxon>
        <taxon>Viridiplantae</taxon>
        <taxon>Chlorophyta</taxon>
        <taxon>Pyramimonadophyceae</taxon>
        <taxon>Pyramimonadales</taxon>
        <taxon>Pyramimonadaceae</taxon>
        <taxon>Cymbomonas</taxon>
    </lineage>
</organism>
<evidence type="ECO:0000313" key="7">
    <source>
        <dbReference type="EMBL" id="KAK3238645.1"/>
    </source>
</evidence>
<evidence type="ECO:0000256" key="3">
    <source>
        <dbReference type="ARBA" id="ARBA00022490"/>
    </source>
</evidence>
<evidence type="ECO:0000259" key="6">
    <source>
        <dbReference type="Pfam" id="PF04130"/>
    </source>
</evidence>
<gene>
    <name evidence="7" type="ORF">CYMTET_51355</name>
</gene>
<proteinExistence type="inferred from homology"/>
<comment type="subcellular location">
    <subcellularLocation>
        <location evidence="1">Cytoplasm</location>
        <location evidence="1">Cytoskeleton</location>
    </subcellularLocation>
</comment>
<accession>A0AAE0ETS7</accession>
<name>A0AAE0ETS7_9CHLO</name>
<dbReference type="EMBL" id="LGRX02034156">
    <property type="protein sequence ID" value="KAK3238645.1"/>
    <property type="molecule type" value="Genomic_DNA"/>
</dbReference>